<proteinExistence type="predicted"/>
<dbReference type="PANTHER" id="PTHR47086:SF1">
    <property type="entry name" value="ZINC FINGER SWIM-TYPE CONTAINING 9"/>
    <property type="match status" value="1"/>
</dbReference>
<organism evidence="3 4">
    <name type="scientific">Felis catus</name>
    <name type="common">Cat</name>
    <name type="synonym">Felis silvestris catus</name>
    <dbReference type="NCBI Taxonomy" id="9685"/>
    <lineage>
        <taxon>Eukaryota</taxon>
        <taxon>Metazoa</taxon>
        <taxon>Chordata</taxon>
        <taxon>Craniata</taxon>
        <taxon>Vertebrata</taxon>
        <taxon>Euteleostomi</taxon>
        <taxon>Mammalia</taxon>
        <taxon>Eutheria</taxon>
        <taxon>Laurasiatheria</taxon>
        <taxon>Carnivora</taxon>
        <taxon>Feliformia</taxon>
        <taxon>Felidae</taxon>
        <taxon>Felinae</taxon>
        <taxon>Felis</taxon>
    </lineage>
</organism>
<reference evidence="3" key="2">
    <citation type="submission" date="2025-08" db="UniProtKB">
        <authorList>
            <consortium name="Ensembl"/>
        </authorList>
    </citation>
    <scope>IDENTIFICATION</scope>
    <source>
        <strain evidence="3">breed Abyssinian</strain>
    </source>
</reference>
<sequence>MWRGHLDMGASRRQGLQLDVATHGVTSGRGAAAAYRRYIPGGGSHRRPRMESPPSTAGQEEQELRERAFFSWAEFSRFFDAWCQQRLALFFVKSSMHLARCRWASAPPLYTLIDVLKYSYVRLVCKDVRAPSRPTVGHRLSLAVKESATQPRVPHQEEPKPGFKIGLFPELQRRGLWLSLHALCLRPPGEVAS</sequence>
<dbReference type="Pfam" id="PF20783">
    <property type="entry name" value="DUF5575_N"/>
    <property type="match status" value="1"/>
</dbReference>
<dbReference type="PANTHER" id="PTHR47086">
    <property type="entry name" value="BTB DOMAIN-CONTAINING PROTEIN"/>
    <property type="match status" value="1"/>
</dbReference>
<dbReference type="GeneTree" id="ENSGT00390000011694"/>
<evidence type="ECO:0000256" key="1">
    <source>
        <dbReference type="SAM" id="MobiDB-lite"/>
    </source>
</evidence>
<feature type="region of interest" description="Disordered" evidence="1">
    <location>
        <begin position="39"/>
        <end position="60"/>
    </location>
</feature>
<reference evidence="3 4" key="1">
    <citation type="submission" date="2021-02" db="EMBL/GenBank/DDBJ databases">
        <title>Safari Cat Assemblies.</title>
        <authorList>
            <person name="Bredemeyer K.R."/>
            <person name="Murphy W.J."/>
        </authorList>
    </citation>
    <scope>NUCLEOTIDE SEQUENCE [LARGE SCALE GENOMIC DNA]</scope>
</reference>
<keyword evidence="4" id="KW-1185">Reference proteome</keyword>
<feature type="domain" description="DUF5575" evidence="2">
    <location>
        <begin position="58"/>
        <end position="139"/>
    </location>
</feature>
<dbReference type="InterPro" id="IPR040854">
    <property type="entry name" value="ZSWIM9"/>
</dbReference>
<reference evidence="3" key="3">
    <citation type="submission" date="2025-09" db="UniProtKB">
        <authorList>
            <consortium name="Ensembl"/>
        </authorList>
    </citation>
    <scope>IDENTIFICATION</scope>
    <source>
        <strain evidence="3">breed Abyssinian</strain>
    </source>
</reference>
<protein>
    <recommendedName>
        <fullName evidence="2">DUF5575 domain-containing protein</fullName>
    </recommendedName>
</protein>
<accession>A0ABI7Y482</accession>
<dbReference type="Ensembl" id="ENSFCTT00005040998.1">
    <property type="protein sequence ID" value="ENSFCTP00005029025.1"/>
    <property type="gene ID" value="ENSFCTG00005014397.1"/>
</dbReference>
<dbReference type="Proteomes" id="UP000823872">
    <property type="component" value="Chromosome E2"/>
</dbReference>
<gene>
    <name evidence="3" type="primary">ZSWIM9</name>
</gene>
<evidence type="ECO:0000259" key="2">
    <source>
        <dbReference type="Pfam" id="PF20783"/>
    </source>
</evidence>
<dbReference type="InterPro" id="IPR049217">
    <property type="entry name" value="DUF5575_N"/>
</dbReference>
<evidence type="ECO:0000313" key="3">
    <source>
        <dbReference type="Ensembl" id="ENSFCTP00005029025.1"/>
    </source>
</evidence>
<name>A0ABI7Y482_FELCA</name>
<evidence type="ECO:0000313" key="4">
    <source>
        <dbReference type="Proteomes" id="UP000823872"/>
    </source>
</evidence>